<dbReference type="InterPro" id="IPR042099">
    <property type="entry name" value="ANL_N_sf"/>
</dbReference>
<accession>A0A1G7NXR5</accession>
<evidence type="ECO:0000256" key="5">
    <source>
        <dbReference type="ARBA" id="ARBA00022840"/>
    </source>
</evidence>
<dbReference type="Proteomes" id="UP000199076">
    <property type="component" value="Unassembled WGS sequence"/>
</dbReference>
<evidence type="ECO:0000313" key="12">
    <source>
        <dbReference type="Proteomes" id="UP000199076"/>
    </source>
</evidence>
<dbReference type="AlphaFoldDB" id="A0A1G7NXR5"/>
<feature type="compositionally biased region" description="Basic and acidic residues" evidence="7">
    <location>
        <begin position="1"/>
        <end position="11"/>
    </location>
</feature>
<dbReference type="Gene3D" id="3.30.300.30">
    <property type="match status" value="1"/>
</dbReference>
<dbReference type="RefSeq" id="WP_092693138.1">
    <property type="nucleotide sequence ID" value="NZ_FNBK01000009.1"/>
</dbReference>
<dbReference type="InterPro" id="IPR011904">
    <property type="entry name" value="Ac_CoA_lig"/>
</dbReference>
<dbReference type="EC" id="6.2.1.1" evidence="2 6"/>
<dbReference type="Pfam" id="PF13193">
    <property type="entry name" value="AMP-binding_C"/>
    <property type="match status" value="1"/>
</dbReference>
<evidence type="ECO:0000256" key="7">
    <source>
        <dbReference type="SAM" id="MobiDB-lite"/>
    </source>
</evidence>
<dbReference type="Pfam" id="PF16177">
    <property type="entry name" value="ACAS_N"/>
    <property type="match status" value="1"/>
</dbReference>
<feature type="domain" description="Acetyl-coenzyme A synthetase N-terminal" evidence="10">
    <location>
        <begin position="36"/>
        <end position="86"/>
    </location>
</feature>
<dbReference type="NCBIfam" id="TIGR02188">
    <property type="entry name" value="Ac_CoA_lig_AcsA"/>
    <property type="match status" value="1"/>
</dbReference>
<dbReference type="STRING" id="660518.SAMN05216218_109191"/>
<evidence type="ECO:0000259" key="9">
    <source>
        <dbReference type="Pfam" id="PF13193"/>
    </source>
</evidence>
<comment type="similarity">
    <text evidence="1">Belongs to the ATP-dependent AMP-binding enzyme family.</text>
</comment>
<feature type="domain" description="AMP-dependent synthetase/ligase" evidence="8">
    <location>
        <begin position="93"/>
        <end position="472"/>
    </location>
</feature>
<dbReference type="SUPFAM" id="SSF56801">
    <property type="entry name" value="Acetyl-CoA synthetase-like"/>
    <property type="match status" value="1"/>
</dbReference>
<protein>
    <recommendedName>
        <fullName evidence="2 6">Acetate--CoA ligase</fullName>
        <ecNumber evidence="2 6">6.2.1.1</ecNumber>
    </recommendedName>
</protein>
<dbReference type="PANTHER" id="PTHR24095:SF14">
    <property type="entry name" value="ACETYL-COENZYME A SYNTHETASE 1"/>
    <property type="match status" value="1"/>
</dbReference>
<dbReference type="InterPro" id="IPR025110">
    <property type="entry name" value="AMP-bd_C"/>
</dbReference>
<sequence length="654" mass="71277">MPSEDSVERSARAAVGEAVDPPPSFVEQANVSDPGVYEAFAEDWPDCWDRAADLLSWTEPYDAVLGGAGPPFRWFDGGRLNASYNCLDRHVENGRKNQVALTWEGRLGESRTYSYLELYREVNEFAAALRDIGVEEDDVVTLYLPMIPELPVAMLACARIGAPHSVVFAGFSADALAERMDDADSAYLVTCDGYYRRGAPVHQKSKADNAAIGLDQDVTTVVVDRLGDGTPLAEGEHDYEQLVATHRGETVEPVARDATDQLFLIYTSGTTGEPTGVRHTTGGYLAHVAWTAHAVLDIKPEDTYWCSADIGWITGHSYTVYGPLALGTTTMLYEGTPDHPEKDRVWELIERNAVDVFYTAPTAIRAFMKWGEKHPDRHDLSSLRLLGTVGEPINPRAWNWYRDHIGNGECPVVDTWWQTETGGVMISTLPGVDRMKPGAAGRPLPGIGADVVDGEGEPVDPGESGYLVVTDPWPGMPLSMVHDEDWFAAREPTRPSLDDYDWAYFTEDGATVDEDGYVTLLGRVDDVLNVSGHRFATMEIESAVADVTGVAEAAVVAGPHELKGEAVYAYVSPAEGASEAALREQVHEAVESAISPIAVPDVVVFTPDLPKTRSGKVMRRLLESVAHDEDLGDTSALRNPEVVGELESALDDEE</sequence>
<dbReference type="NCBIfam" id="NF001208">
    <property type="entry name" value="PRK00174.1"/>
    <property type="match status" value="1"/>
</dbReference>
<feature type="region of interest" description="Disordered" evidence="7">
    <location>
        <begin position="628"/>
        <end position="654"/>
    </location>
</feature>
<evidence type="ECO:0000313" key="11">
    <source>
        <dbReference type="EMBL" id="SDF78794.1"/>
    </source>
</evidence>
<dbReference type="InterPro" id="IPR000873">
    <property type="entry name" value="AMP-dep_synth/lig_dom"/>
</dbReference>
<dbReference type="Gene3D" id="3.40.50.12780">
    <property type="entry name" value="N-terminal domain of ligase-like"/>
    <property type="match status" value="1"/>
</dbReference>
<keyword evidence="12" id="KW-1185">Reference proteome</keyword>
<dbReference type="InterPro" id="IPR032387">
    <property type="entry name" value="ACAS_N"/>
</dbReference>
<dbReference type="GO" id="GO:0043955">
    <property type="term" value="F:3-hydroxypropionyl-CoA synthetase activity"/>
    <property type="evidence" value="ECO:0007669"/>
    <property type="project" value="UniProtKB-ARBA"/>
</dbReference>
<dbReference type="GO" id="GO:0005524">
    <property type="term" value="F:ATP binding"/>
    <property type="evidence" value="ECO:0007669"/>
    <property type="project" value="UniProtKB-KW"/>
</dbReference>
<organism evidence="11 12">
    <name type="scientific">Halorientalis regularis</name>
    <dbReference type="NCBI Taxonomy" id="660518"/>
    <lineage>
        <taxon>Archaea</taxon>
        <taxon>Methanobacteriati</taxon>
        <taxon>Methanobacteriota</taxon>
        <taxon>Stenosarchaea group</taxon>
        <taxon>Halobacteria</taxon>
        <taxon>Halobacteriales</taxon>
        <taxon>Haloarculaceae</taxon>
        <taxon>Halorientalis</taxon>
    </lineage>
</organism>
<keyword evidence="4" id="KW-0547">Nucleotide-binding</keyword>
<dbReference type="Pfam" id="PF00501">
    <property type="entry name" value="AMP-binding"/>
    <property type="match status" value="1"/>
</dbReference>
<evidence type="ECO:0000256" key="1">
    <source>
        <dbReference type="ARBA" id="ARBA00006432"/>
    </source>
</evidence>
<dbReference type="PANTHER" id="PTHR24095">
    <property type="entry name" value="ACETYL-COENZYME A SYNTHETASE"/>
    <property type="match status" value="1"/>
</dbReference>
<evidence type="ECO:0000256" key="3">
    <source>
        <dbReference type="ARBA" id="ARBA00022598"/>
    </source>
</evidence>
<name>A0A1G7NXR5_9EURY</name>
<evidence type="ECO:0000259" key="8">
    <source>
        <dbReference type="Pfam" id="PF00501"/>
    </source>
</evidence>
<evidence type="ECO:0000256" key="4">
    <source>
        <dbReference type="ARBA" id="ARBA00022741"/>
    </source>
</evidence>
<dbReference type="GO" id="GO:0016208">
    <property type="term" value="F:AMP binding"/>
    <property type="evidence" value="ECO:0007669"/>
    <property type="project" value="InterPro"/>
</dbReference>
<dbReference type="OrthoDB" id="371752at2157"/>
<keyword evidence="5" id="KW-0067">ATP-binding</keyword>
<evidence type="ECO:0000256" key="2">
    <source>
        <dbReference type="ARBA" id="ARBA00013275"/>
    </source>
</evidence>
<evidence type="ECO:0000256" key="6">
    <source>
        <dbReference type="NCBIfam" id="TIGR02188"/>
    </source>
</evidence>
<feature type="region of interest" description="Disordered" evidence="7">
    <location>
        <begin position="1"/>
        <end position="25"/>
    </location>
</feature>
<proteinExistence type="inferred from homology"/>
<keyword evidence="3" id="KW-0436">Ligase</keyword>
<dbReference type="GO" id="GO:0043427">
    <property type="term" value="P:carbon fixation by 3-hydroxypropionate cycle"/>
    <property type="evidence" value="ECO:0007669"/>
    <property type="project" value="UniProtKB-ARBA"/>
</dbReference>
<dbReference type="GO" id="GO:0003987">
    <property type="term" value="F:acetate-CoA ligase activity"/>
    <property type="evidence" value="ECO:0007669"/>
    <property type="project" value="UniProtKB-UniRule"/>
</dbReference>
<dbReference type="EMBL" id="FNBK01000009">
    <property type="protein sequence ID" value="SDF78794.1"/>
    <property type="molecule type" value="Genomic_DNA"/>
</dbReference>
<reference evidence="12" key="1">
    <citation type="submission" date="2016-10" db="EMBL/GenBank/DDBJ databases">
        <authorList>
            <person name="Varghese N."/>
            <person name="Submissions S."/>
        </authorList>
    </citation>
    <scope>NUCLEOTIDE SEQUENCE [LARGE SCALE GENOMIC DNA]</scope>
    <source>
        <strain evidence="12">IBRC-M 10760</strain>
    </source>
</reference>
<dbReference type="GO" id="GO:0019427">
    <property type="term" value="P:acetyl-CoA biosynthetic process from acetate"/>
    <property type="evidence" value="ECO:0007669"/>
    <property type="project" value="UniProtKB-UniRule"/>
</dbReference>
<dbReference type="FunFam" id="3.40.50.12780:FF:000001">
    <property type="entry name" value="Acetyl-coenzyme A synthetase"/>
    <property type="match status" value="1"/>
</dbReference>
<dbReference type="InterPro" id="IPR045851">
    <property type="entry name" value="AMP-bd_C_sf"/>
</dbReference>
<gene>
    <name evidence="11" type="ORF">SAMN05216218_109191</name>
</gene>
<feature type="domain" description="AMP-binding enzyme C-terminal" evidence="9">
    <location>
        <begin position="539"/>
        <end position="616"/>
    </location>
</feature>
<evidence type="ECO:0000259" key="10">
    <source>
        <dbReference type="Pfam" id="PF16177"/>
    </source>
</evidence>